<gene>
    <name evidence="1" type="ORF">ACFFTR_21230</name>
</gene>
<sequence>MSYDLAVWEGDRPAGDAAAAAEFERLYHRYIEPDEVVPPTPAIAAFVQALLGRYPDRGTHGGGDSPWSAGPLLKDAAGPVIYFPIVWQRCEEVADQAAQLAEEHGLHCFDPQQNQLRTRPGVNWQFELTSARGHRFRDPDPEVVRQVLIRLSRDDYYAVLTRADGWYVQAGYGQQAAVRPGWYALERQDGAPDRHFRTETSDIAEVVRTFVGFLHGDPTLTARFAWRPYAP</sequence>
<keyword evidence="2" id="KW-1185">Reference proteome</keyword>
<accession>A0ABV5M9U7</accession>
<reference evidence="1 2" key="1">
    <citation type="submission" date="2024-09" db="EMBL/GenBank/DDBJ databases">
        <authorList>
            <person name="Sun Q."/>
            <person name="Mori K."/>
        </authorList>
    </citation>
    <scope>NUCLEOTIDE SEQUENCE [LARGE SCALE GENOMIC DNA]</scope>
    <source>
        <strain evidence="1 2">JCM 3307</strain>
    </source>
</reference>
<protein>
    <submittedName>
        <fullName evidence="1">Uncharacterized protein</fullName>
    </submittedName>
</protein>
<name>A0ABV5M9U7_9ACTN</name>
<comment type="caution">
    <text evidence="1">The sequence shown here is derived from an EMBL/GenBank/DDBJ whole genome shotgun (WGS) entry which is preliminary data.</text>
</comment>
<evidence type="ECO:0000313" key="1">
    <source>
        <dbReference type="EMBL" id="MFB9445609.1"/>
    </source>
</evidence>
<dbReference type="EMBL" id="JBHMCA010000043">
    <property type="protein sequence ID" value="MFB9445609.1"/>
    <property type="molecule type" value="Genomic_DNA"/>
</dbReference>
<evidence type="ECO:0000313" key="2">
    <source>
        <dbReference type="Proteomes" id="UP001589608"/>
    </source>
</evidence>
<dbReference type="RefSeq" id="WP_223093299.1">
    <property type="nucleotide sequence ID" value="NZ_CP061913.1"/>
</dbReference>
<organism evidence="1 2">
    <name type="scientific">Dactylosporangium vinaceum</name>
    <dbReference type="NCBI Taxonomy" id="53362"/>
    <lineage>
        <taxon>Bacteria</taxon>
        <taxon>Bacillati</taxon>
        <taxon>Actinomycetota</taxon>
        <taxon>Actinomycetes</taxon>
        <taxon>Micromonosporales</taxon>
        <taxon>Micromonosporaceae</taxon>
        <taxon>Dactylosporangium</taxon>
    </lineage>
</organism>
<dbReference type="Proteomes" id="UP001589608">
    <property type="component" value="Unassembled WGS sequence"/>
</dbReference>
<proteinExistence type="predicted"/>